<evidence type="ECO:0000313" key="4">
    <source>
        <dbReference type="WBParaSite" id="ASIM_0001394601-mRNA-1"/>
    </source>
</evidence>
<sequence>MVPPGAGPRRDWNRGPRGGRHDLELGNSGGPLSFEAARRDWRKNGGLWDGPRRGLNCSSNAMLSELLSRDQQQHLTSEVDRQVMSGSGNWSLMKLAASAEGGVICCYNPVSCAGLLTGEEGRLMNSGDLRRVVAMVIGIAIIFGEGEIGQPESLLASKNADHSDGMVGYRGGSSEFGGSVCRLRDDGIWVLIKARWQSEVVLSLSS</sequence>
<dbReference type="WBParaSite" id="ASIM_0001394601-mRNA-1">
    <property type="protein sequence ID" value="ASIM_0001394601-mRNA-1"/>
    <property type="gene ID" value="ASIM_0001394601"/>
</dbReference>
<reference evidence="2 3" key="2">
    <citation type="submission" date="2018-11" db="EMBL/GenBank/DDBJ databases">
        <authorList>
            <consortium name="Pathogen Informatics"/>
        </authorList>
    </citation>
    <scope>NUCLEOTIDE SEQUENCE [LARGE SCALE GENOMIC DNA]</scope>
</reference>
<organism evidence="4">
    <name type="scientific">Anisakis simplex</name>
    <name type="common">Herring worm</name>
    <dbReference type="NCBI Taxonomy" id="6269"/>
    <lineage>
        <taxon>Eukaryota</taxon>
        <taxon>Metazoa</taxon>
        <taxon>Ecdysozoa</taxon>
        <taxon>Nematoda</taxon>
        <taxon>Chromadorea</taxon>
        <taxon>Rhabditida</taxon>
        <taxon>Spirurina</taxon>
        <taxon>Ascaridomorpha</taxon>
        <taxon>Ascaridoidea</taxon>
        <taxon>Anisakidae</taxon>
        <taxon>Anisakis</taxon>
        <taxon>Anisakis simplex complex</taxon>
    </lineage>
</organism>
<evidence type="ECO:0000313" key="2">
    <source>
        <dbReference type="EMBL" id="VDK49553.1"/>
    </source>
</evidence>
<evidence type="ECO:0000313" key="3">
    <source>
        <dbReference type="Proteomes" id="UP000267096"/>
    </source>
</evidence>
<dbReference type="EMBL" id="UYRR01031375">
    <property type="protein sequence ID" value="VDK49553.1"/>
    <property type="molecule type" value="Genomic_DNA"/>
</dbReference>
<feature type="compositionally biased region" description="Basic and acidic residues" evidence="1">
    <location>
        <begin position="8"/>
        <end position="24"/>
    </location>
</feature>
<protein>
    <submittedName>
        <fullName evidence="2 4">Uncharacterized protein</fullName>
    </submittedName>
</protein>
<accession>A0A0M3JZK6</accession>
<dbReference type="Proteomes" id="UP000267096">
    <property type="component" value="Unassembled WGS sequence"/>
</dbReference>
<reference evidence="4" key="1">
    <citation type="submission" date="2017-02" db="UniProtKB">
        <authorList>
            <consortium name="WormBaseParasite"/>
        </authorList>
    </citation>
    <scope>IDENTIFICATION</scope>
</reference>
<gene>
    <name evidence="2" type="ORF">ASIM_LOCUS13374</name>
</gene>
<name>A0A0M3JZK6_ANISI</name>
<keyword evidence="3" id="KW-1185">Reference proteome</keyword>
<feature type="region of interest" description="Disordered" evidence="1">
    <location>
        <begin position="1"/>
        <end position="31"/>
    </location>
</feature>
<dbReference type="AlphaFoldDB" id="A0A0M3JZK6"/>
<proteinExistence type="predicted"/>
<evidence type="ECO:0000256" key="1">
    <source>
        <dbReference type="SAM" id="MobiDB-lite"/>
    </source>
</evidence>